<sequence>MPNNLEVSIEIGAPPAEVWRVVSDLSRMPEWSPQTRKTIIRGGPARQGSLMVNVNRKGVRVWATRSKVVAFEPDKRVAWKIKENHAIWSFDLEPIGDGTRTKLIERRDVSGDTTKVSKFLVEKFMGGEEDFEQELTTGMRQTLQRIRLAVESHS</sequence>
<protein>
    <submittedName>
        <fullName evidence="1">Uncharacterized protein YndB with AHSA1/START domain</fullName>
    </submittedName>
</protein>
<keyword evidence="2" id="KW-1185">Reference proteome</keyword>
<name>A0A839MYX9_9MICO</name>
<dbReference type="InterPro" id="IPR019587">
    <property type="entry name" value="Polyketide_cyclase/dehydratase"/>
</dbReference>
<organism evidence="1 2">
    <name type="scientific">Flexivirga oryzae</name>
    <dbReference type="NCBI Taxonomy" id="1794944"/>
    <lineage>
        <taxon>Bacteria</taxon>
        <taxon>Bacillati</taxon>
        <taxon>Actinomycetota</taxon>
        <taxon>Actinomycetes</taxon>
        <taxon>Micrococcales</taxon>
        <taxon>Dermacoccaceae</taxon>
        <taxon>Flexivirga</taxon>
    </lineage>
</organism>
<dbReference type="CDD" id="cd07812">
    <property type="entry name" value="SRPBCC"/>
    <property type="match status" value="1"/>
</dbReference>
<dbReference type="RefSeq" id="WP_183318860.1">
    <property type="nucleotide sequence ID" value="NZ_JACHVQ010000001.1"/>
</dbReference>
<dbReference type="AlphaFoldDB" id="A0A839MYX9"/>
<reference evidence="1 2" key="1">
    <citation type="submission" date="2020-08" db="EMBL/GenBank/DDBJ databases">
        <title>Sequencing the genomes of 1000 actinobacteria strains.</title>
        <authorList>
            <person name="Klenk H.-P."/>
        </authorList>
    </citation>
    <scope>NUCLEOTIDE SEQUENCE [LARGE SCALE GENOMIC DNA]</scope>
    <source>
        <strain evidence="1 2">DSM 105369</strain>
    </source>
</reference>
<dbReference type="Pfam" id="PF10604">
    <property type="entry name" value="Polyketide_cyc2"/>
    <property type="match status" value="1"/>
</dbReference>
<comment type="caution">
    <text evidence="1">The sequence shown here is derived from an EMBL/GenBank/DDBJ whole genome shotgun (WGS) entry which is preliminary data.</text>
</comment>
<dbReference type="InterPro" id="IPR023393">
    <property type="entry name" value="START-like_dom_sf"/>
</dbReference>
<proteinExistence type="predicted"/>
<accession>A0A839MYX9</accession>
<gene>
    <name evidence="1" type="ORF">FHU39_000602</name>
</gene>
<dbReference type="Gene3D" id="3.30.530.20">
    <property type="match status" value="1"/>
</dbReference>
<evidence type="ECO:0000313" key="2">
    <source>
        <dbReference type="Proteomes" id="UP000559182"/>
    </source>
</evidence>
<dbReference type="SUPFAM" id="SSF55961">
    <property type="entry name" value="Bet v1-like"/>
    <property type="match status" value="1"/>
</dbReference>
<evidence type="ECO:0000313" key="1">
    <source>
        <dbReference type="EMBL" id="MBB2890618.1"/>
    </source>
</evidence>
<dbReference type="Proteomes" id="UP000559182">
    <property type="component" value="Unassembled WGS sequence"/>
</dbReference>
<dbReference type="EMBL" id="JACHVQ010000001">
    <property type="protein sequence ID" value="MBB2890618.1"/>
    <property type="molecule type" value="Genomic_DNA"/>
</dbReference>